<reference evidence="9" key="1">
    <citation type="submission" date="2017-09" db="EMBL/GenBank/DDBJ databases">
        <title>Depth-based differentiation of microbial function through sediment-hosted aquifers and enrichment of novel symbionts in the deep terrestrial subsurface.</title>
        <authorList>
            <person name="Probst A.J."/>
            <person name="Ladd B."/>
            <person name="Jarett J.K."/>
            <person name="Geller-Mcgrath D.E."/>
            <person name="Sieber C.M.K."/>
            <person name="Emerson J.B."/>
            <person name="Anantharaman K."/>
            <person name="Thomas B.C."/>
            <person name="Malmstrom R."/>
            <person name="Stieglmeier M."/>
            <person name="Klingl A."/>
            <person name="Woyke T."/>
            <person name="Ryan C.M."/>
            <person name="Banfield J.F."/>
        </authorList>
    </citation>
    <scope>NUCLEOTIDE SEQUENCE [LARGE SCALE GENOMIC DNA]</scope>
</reference>
<dbReference type="EMBL" id="PFEU01000002">
    <property type="protein sequence ID" value="PJE77276.1"/>
    <property type="molecule type" value="Genomic_DNA"/>
</dbReference>
<accession>A0A2M8LIN7</accession>
<keyword evidence="3" id="KW-0731">Sigma factor</keyword>
<dbReference type="InterPro" id="IPR013325">
    <property type="entry name" value="RNA_pol_sigma_r2"/>
</dbReference>
<comment type="caution">
    <text evidence="8">The sequence shown here is derived from an EMBL/GenBank/DDBJ whole genome shotgun (WGS) entry which is preliminary data.</text>
</comment>
<dbReference type="InterPro" id="IPR039425">
    <property type="entry name" value="RNA_pol_sigma-70-like"/>
</dbReference>
<comment type="similarity">
    <text evidence="1">Belongs to the sigma-70 factor family. ECF subfamily.</text>
</comment>
<organism evidence="8 9">
    <name type="scientific">Candidatus Uhrbacteria bacterium CG10_big_fil_rev_8_21_14_0_10_48_16</name>
    <dbReference type="NCBI Taxonomy" id="1975038"/>
    <lineage>
        <taxon>Bacteria</taxon>
        <taxon>Candidatus Uhriibacteriota</taxon>
    </lineage>
</organism>
<feature type="domain" description="RNA polymerase sigma factor 70 region 4 type 2" evidence="7">
    <location>
        <begin position="144"/>
        <end position="183"/>
    </location>
</feature>
<dbReference type="InterPro" id="IPR014284">
    <property type="entry name" value="RNA_pol_sigma-70_dom"/>
</dbReference>
<dbReference type="SUPFAM" id="SSF88659">
    <property type="entry name" value="Sigma3 and sigma4 domains of RNA polymerase sigma factors"/>
    <property type="match status" value="1"/>
</dbReference>
<proteinExistence type="inferred from homology"/>
<dbReference type="CDD" id="cd06171">
    <property type="entry name" value="Sigma70_r4"/>
    <property type="match status" value="1"/>
</dbReference>
<dbReference type="Gene3D" id="1.10.10.10">
    <property type="entry name" value="Winged helix-like DNA-binding domain superfamily/Winged helix DNA-binding domain"/>
    <property type="match status" value="1"/>
</dbReference>
<evidence type="ECO:0000313" key="9">
    <source>
        <dbReference type="Proteomes" id="UP000231436"/>
    </source>
</evidence>
<keyword evidence="2" id="KW-0805">Transcription regulation</keyword>
<keyword evidence="4" id="KW-0238">DNA-binding</keyword>
<dbReference type="InterPro" id="IPR013324">
    <property type="entry name" value="RNA_pol_sigma_r3/r4-like"/>
</dbReference>
<dbReference type="Gene3D" id="1.10.1740.10">
    <property type="match status" value="1"/>
</dbReference>
<evidence type="ECO:0000256" key="5">
    <source>
        <dbReference type="ARBA" id="ARBA00023163"/>
    </source>
</evidence>
<dbReference type="PANTHER" id="PTHR43133">
    <property type="entry name" value="RNA POLYMERASE ECF-TYPE SIGMA FACTO"/>
    <property type="match status" value="1"/>
</dbReference>
<dbReference type="InterPro" id="IPR036388">
    <property type="entry name" value="WH-like_DNA-bd_sf"/>
</dbReference>
<evidence type="ECO:0008006" key="10">
    <source>
        <dbReference type="Google" id="ProtNLM"/>
    </source>
</evidence>
<dbReference type="GO" id="GO:0016987">
    <property type="term" value="F:sigma factor activity"/>
    <property type="evidence" value="ECO:0007669"/>
    <property type="project" value="UniProtKB-KW"/>
</dbReference>
<evidence type="ECO:0000256" key="1">
    <source>
        <dbReference type="ARBA" id="ARBA00010641"/>
    </source>
</evidence>
<sequence length="191" mass="21578">MAFIKTTHVTDSKEKFLLFRIRVFKDEHAFASILGIYAGGLQKFLYRKLPTHADVEDAYSTLMLRLWEYTIQTPVQHFSGLAYTIARGVVAEFYRQREGKEEVAVGGDGEEGIQLESKFSGERIEKGIDAGLVAQGIDSLESDDDREALLLRYVEGYSVKEIAKYLGKTENATSVLIHRALKKVRALLEKK</sequence>
<protein>
    <recommendedName>
        <fullName evidence="10">RNA polymerase sigma factor 70 region 4 type 2 domain-containing protein</fullName>
    </recommendedName>
</protein>
<gene>
    <name evidence="8" type="ORF">COV05_00285</name>
</gene>
<dbReference type="GO" id="GO:0006352">
    <property type="term" value="P:DNA-templated transcription initiation"/>
    <property type="evidence" value="ECO:0007669"/>
    <property type="project" value="InterPro"/>
</dbReference>
<evidence type="ECO:0000313" key="8">
    <source>
        <dbReference type="EMBL" id="PJE77276.1"/>
    </source>
</evidence>
<dbReference type="InterPro" id="IPR013249">
    <property type="entry name" value="RNA_pol_sigma70_r4_t2"/>
</dbReference>
<dbReference type="InterPro" id="IPR007627">
    <property type="entry name" value="RNA_pol_sigma70_r2"/>
</dbReference>
<dbReference type="SUPFAM" id="SSF88946">
    <property type="entry name" value="Sigma2 domain of RNA polymerase sigma factors"/>
    <property type="match status" value="1"/>
</dbReference>
<evidence type="ECO:0000259" key="6">
    <source>
        <dbReference type="Pfam" id="PF04542"/>
    </source>
</evidence>
<dbReference type="NCBIfam" id="TIGR02937">
    <property type="entry name" value="sigma70-ECF"/>
    <property type="match status" value="1"/>
</dbReference>
<dbReference type="Pfam" id="PF08281">
    <property type="entry name" value="Sigma70_r4_2"/>
    <property type="match status" value="1"/>
</dbReference>
<dbReference type="PANTHER" id="PTHR43133:SF8">
    <property type="entry name" value="RNA POLYMERASE SIGMA FACTOR HI_1459-RELATED"/>
    <property type="match status" value="1"/>
</dbReference>
<dbReference type="GO" id="GO:0003677">
    <property type="term" value="F:DNA binding"/>
    <property type="evidence" value="ECO:0007669"/>
    <property type="project" value="UniProtKB-KW"/>
</dbReference>
<feature type="domain" description="RNA polymerase sigma-70 region 2" evidence="6">
    <location>
        <begin position="40"/>
        <end position="97"/>
    </location>
</feature>
<keyword evidence="5" id="KW-0804">Transcription</keyword>
<dbReference type="Pfam" id="PF04542">
    <property type="entry name" value="Sigma70_r2"/>
    <property type="match status" value="1"/>
</dbReference>
<name>A0A2M8LIN7_9BACT</name>
<evidence type="ECO:0000259" key="7">
    <source>
        <dbReference type="Pfam" id="PF08281"/>
    </source>
</evidence>
<dbReference type="AlphaFoldDB" id="A0A2M8LIN7"/>
<evidence type="ECO:0000256" key="3">
    <source>
        <dbReference type="ARBA" id="ARBA00023082"/>
    </source>
</evidence>
<evidence type="ECO:0000256" key="2">
    <source>
        <dbReference type="ARBA" id="ARBA00023015"/>
    </source>
</evidence>
<evidence type="ECO:0000256" key="4">
    <source>
        <dbReference type="ARBA" id="ARBA00023125"/>
    </source>
</evidence>
<dbReference type="Proteomes" id="UP000231436">
    <property type="component" value="Unassembled WGS sequence"/>
</dbReference>